<evidence type="ECO:0000256" key="11">
    <source>
        <dbReference type="ARBA" id="ARBA00023242"/>
    </source>
</evidence>
<dbReference type="AlphaFoldDB" id="A0A196SDC3"/>
<dbReference type="Gene3D" id="2.70.160.11">
    <property type="entry name" value="Hnrnp arginine n-methyltransferase1"/>
    <property type="match status" value="1"/>
</dbReference>
<dbReference type="Gene3D" id="3.40.50.150">
    <property type="entry name" value="Vaccinia Virus protein VP39"/>
    <property type="match status" value="1"/>
</dbReference>
<evidence type="ECO:0000256" key="5">
    <source>
        <dbReference type="ARBA" id="ARBA00022603"/>
    </source>
</evidence>
<keyword evidence="10" id="KW-0804">Transcription</keyword>
<dbReference type="GO" id="GO:0035242">
    <property type="term" value="F:protein-arginine omega-N asymmetric methyltransferase activity"/>
    <property type="evidence" value="ECO:0007669"/>
    <property type="project" value="UniProtKB-EC"/>
</dbReference>
<evidence type="ECO:0000256" key="2">
    <source>
        <dbReference type="ARBA" id="ARBA00004496"/>
    </source>
</evidence>
<comment type="caution">
    <text evidence="16">The sequence shown here is derived from an EMBL/GenBank/DDBJ whole genome shotgun (WGS) entry which is preliminary data.</text>
</comment>
<feature type="domain" description="Methyltransferase" evidence="14">
    <location>
        <begin position="60"/>
        <end position="156"/>
    </location>
</feature>
<evidence type="ECO:0000256" key="9">
    <source>
        <dbReference type="ARBA" id="ARBA00023015"/>
    </source>
</evidence>
<keyword evidence="9" id="KW-0805">Transcription regulation</keyword>
<organism evidence="16 17">
    <name type="scientific">Blastocystis sp. subtype 1 (strain ATCC 50177 / NandII)</name>
    <dbReference type="NCBI Taxonomy" id="478820"/>
    <lineage>
        <taxon>Eukaryota</taxon>
        <taxon>Sar</taxon>
        <taxon>Stramenopiles</taxon>
        <taxon>Bigyra</taxon>
        <taxon>Opalozoa</taxon>
        <taxon>Opalinata</taxon>
        <taxon>Blastocystidae</taxon>
        <taxon>Blastocystis</taxon>
    </lineage>
</organism>
<sequence length="355" mass="40091">MAKKTKMEKGEVAVAEKEHPFYRFYGQLAHQQNMLQDSTRTGTYYNAVSYNISDFEGKVVLDVGTGSGILSLFAAQAGAKKVYAVECSGMVRYARRLVKANGFDEVIQVILGKVEEVTIPEKVDVIISEPMGFCLVHERMLESYITARDRFLKPDGLMFPSTGTLYLSVFSDDGLYKEMKGKSKFWNQEDFYGFDISTLKADAQREVFNQPVVGYIPTESLITATTTTHIIDFQKDSVESLHHIQIPFEFVITSTSLLHGLACWFDVNFKGTSAEIVLSTAPYSAGTHWYQCRFCLENPIAVNIGQEVKGVLDMKVNDDKSYDVNMMIELKGTNIKSSGFYHLQDQTYYYGNQEY</sequence>
<reference evidence="16 17" key="1">
    <citation type="submission" date="2016-05" db="EMBL/GenBank/DDBJ databases">
        <title>Nuclear genome of Blastocystis sp. subtype 1 NandII.</title>
        <authorList>
            <person name="Gentekaki E."/>
            <person name="Curtis B."/>
            <person name="Stairs C."/>
            <person name="Eme L."/>
            <person name="Herman E."/>
            <person name="Klimes V."/>
            <person name="Arias M.C."/>
            <person name="Elias M."/>
            <person name="Hilliou F."/>
            <person name="Klute M."/>
            <person name="Malik S.-B."/>
            <person name="Pightling A."/>
            <person name="Rachubinski R."/>
            <person name="Salas D."/>
            <person name="Schlacht A."/>
            <person name="Suga H."/>
            <person name="Archibald J."/>
            <person name="Ball S.G."/>
            <person name="Clark G."/>
            <person name="Dacks J."/>
            <person name="Van Der Giezen M."/>
            <person name="Tsaousis A."/>
            <person name="Roger A."/>
        </authorList>
    </citation>
    <scope>NUCLEOTIDE SEQUENCE [LARGE SCALE GENOMIC DNA]</scope>
    <source>
        <strain evidence="17">ATCC 50177 / NandII</strain>
    </source>
</reference>
<evidence type="ECO:0000256" key="7">
    <source>
        <dbReference type="ARBA" id="ARBA00022691"/>
    </source>
</evidence>
<evidence type="ECO:0000256" key="6">
    <source>
        <dbReference type="ARBA" id="ARBA00022679"/>
    </source>
</evidence>
<keyword evidence="8" id="KW-0156">Chromatin regulator</keyword>
<dbReference type="EMBL" id="LXWW01000183">
    <property type="protein sequence ID" value="OAO15055.1"/>
    <property type="molecule type" value="Genomic_DNA"/>
</dbReference>
<evidence type="ECO:0000313" key="17">
    <source>
        <dbReference type="Proteomes" id="UP000078348"/>
    </source>
</evidence>
<proteinExistence type="predicted"/>
<evidence type="ECO:0000256" key="1">
    <source>
        <dbReference type="ARBA" id="ARBA00004123"/>
    </source>
</evidence>
<comment type="subcellular location">
    <subcellularLocation>
        <location evidence="2">Cytoplasm</location>
    </subcellularLocation>
    <subcellularLocation>
        <location evidence="1">Nucleus</location>
    </subcellularLocation>
</comment>
<evidence type="ECO:0000256" key="4">
    <source>
        <dbReference type="ARBA" id="ARBA00022490"/>
    </source>
</evidence>
<dbReference type="PANTHER" id="PTHR11006:SF10">
    <property type="entry name" value="HISTONE-ARGININE METHYLTRANSFERASE CARMER-RELATED"/>
    <property type="match status" value="1"/>
</dbReference>
<dbReference type="FunFam" id="3.40.50.150:FF:000052">
    <property type="entry name" value="Probable histone-arginine methyltransferase CARM1"/>
    <property type="match status" value="1"/>
</dbReference>
<keyword evidence="4" id="KW-0963">Cytoplasm</keyword>
<dbReference type="GO" id="GO:0005634">
    <property type="term" value="C:nucleus"/>
    <property type="evidence" value="ECO:0007669"/>
    <property type="project" value="UniProtKB-SubCell"/>
</dbReference>
<evidence type="ECO:0000256" key="8">
    <source>
        <dbReference type="ARBA" id="ARBA00022853"/>
    </source>
</evidence>
<dbReference type="STRING" id="478820.A0A196SDC3"/>
<dbReference type="GO" id="GO:0032259">
    <property type="term" value="P:methylation"/>
    <property type="evidence" value="ECO:0007669"/>
    <property type="project" value="UniProtKB-KW"/>
</dbReference>
<evidence type="ECO:0000313" key="16">
    <source>
        <dbReference type="EMBL" id="OAO15055.1"/>
    </source>
</evidence>
<evidence type="ECO:0000259" key="14">
    <source>
        <dbReference type="Pfam" id="PF13649"/>
    </source>
</evidence>
<dbReference type="SUPFAM" id="SSF53335">
    <property type="entry name" value="S-adenosyl-L-methionine-dependent methyltransferases"/>
    <property type="match status" value="1"/>
</dbReference>
<evidence type="ECO:0000256" key="10">
    <source>
        <dbReference type="ARBA" id="ARBA00023163"/>
    </source>
</evidence>
<dbReference type="InterPro" id="IPR055135">
    <property type="entry name" value="PRMT_dom"/>
</dbReference>
<dbReference type="InterPro" id="IPR041698">
    <property type="entry name" value="Methyltransf_25"/>
</dbReference>
<dbReference type="GO" id="GO:0005737">
    <property type="term" value="C:cytoplasm"/>
    <property type="evidence" value="ECO:0007669"/>
    <property type="project" value="UniProtKB-SubCell"/>
</dbReference>
<dbReference type="InterPro" id="IPR029063">
    <property type="entry name" value="SAM-dependent_MTases_sf"/>
</dbReference>
<dbReference type="Proteomes" id="UP000078348">
    <property type="component" value="Unassembled WGS sequence"/>
</dbReference>
<dbReference type="Pfam" id="PF13649">
    <property type="entry name" value="Methyltransf_25"/>
    <property type="match status" value="1"/>
</dbReference>
<accession>A0A196SDC3</accession>
<dbReference type="Pfam" id="PF22528">
    <property type="entry name" value="PRMT_C"/>
    <property type="match status" value="1"/>
</dbReference>
<evidence type="ECO:0000256" key="12">
    <source>
        <dbReference type="ARBA" id="ARBA00049086"/>
    </source>
</evidence>
<feature type="domain" description="Protein arginine N-methyltransferase" evidence="15">
    <location>
        <begin position="163"/>
        <end position="330"/>
    </location>
</feature>
<keyword evidence="6 13" id="KW-0808">Transferase</keyword>
<dbReference type="PANTHER" id="PTHR11006">
    <property type="entry name" value="PROTEIN ARGININE N-METHYLTRANSFERASE"/>
    <property type="match status" value="1"/>
</dbReference>
<protein>
    <recommendedName>
        <fullName evidence="3">type I protein arginine methyltransferase</fullName>
        <ecNumber evidence="3">2.1.1.319</ecNumber>
    </recommendedName>
</protein>
<dbReference type="CDD" id="cd02440">
    <property type="entry name" value="AdoMet_MTases"/>
    <property type="match status" value="1"/>
</dbReference>
<comment type="catalytic activity">
    <reaction evidence="12">
        <text>L-arginyl-[protein] + 2 S-adenosyl-L-methionine = N(omega),N(omega)-dimethyl-L-arginyl-[protein] + 2 S-adenosyl-L-homocysteine + 2 H(+)</text>
        <dbReference type="Rhea" id="RHEA:48096"/>
        <dbReference type="Rhea" id="RHEA-COMP:10532"/>
        <dbReference type="Rhea" id="RHEA-COMP:11991"/>
        <dbReference type="ChEBI" id="CHEBI:15378"/>
        <dbReference type="ChEBI" id="CHEBI:29965"/>
        <dbReference type="ChEBI" id="CHEBI:57856"/>
        <dbReference type="ChEBI" id="CHEBI:59789"/>
        <dbReference type="ChEBI" id="CHEBI:61897"/>
        <dbReference type="EC" id="2.1.1.319"/>
    </reaction>
</comment>
<name>A0A196SDC3_BLAHN</name>
<evidence type="ECO:0000259" key="15">
    <source>
        <dbReference type="Pfam" id="PF22528"/>
    </source>
</evidence>
<dbReference type="EC" id="2.1.1.319" evidence="3"/>
<evidence type="ECO:0000256" key="13">
    <source>
        <dbReference type="PROSITE-ProRule" id="PRU01015"/>
    </source>
</evidence>
<dbReference type="GO" id="GO:0035241">
    <property type="term" value="F:protein-arginine omega-N monomethyltransferase activity"/>
    <property type="evidence" value="ECO:0007669"/>
    <property type="project" value="UniProtKB-ARBA"/>
</dbReference>
<keyword evidence="7 13" id="KW-0949">S-adenosyl-L-methionine</keyword>
<keyword evidence="17" id="KW-1185">Reference proteome</keyword>
<keyword evidence="5 13" id="KW-0489">Methyltransferase</keyword>
<dbReference type="PROSITE" id="PS51678">
    <property type="entry name" value="SAM_MT_PRMT"/>
    <property type="match status" value="1"/>
</dbReference>
<keyword evidence="11" id="KW-0539">Nucleus</keyword>
<dbReference type="OrthoDB" id="7848332at2759"/>
<dbReference type="GO" id="GO:0070611">
    <property type="term" value="F:histone H3R2 methyltransferase activity"/>
    <property type="evidence" value="ECO:0007669"/>
    <property type="project" value="TreeGrafter"/>
</dbReference>
<dbReference type="InterPro" id="IPR025799">
    <property type="entry name" value="Arg_MeTrfase"/>
</dbReference>
<evidence type="ECO:0000256" key="3">
    <source>
        <dbReference type="ARBA" id="ARBA00011925"/>
    </source>
</evidence>
<gene>
    <name evidence="16" type="ORF">AV274_3271</name>
</gene>